<proteinExistence type="inferred from homology"/>
<dbReference type="EMBL" id="LNCD01000083">
    <property type="protein sequence ID" value="KWV50775.1"/>
    <property type="molecule type" value="Genomic_DNA"/>
</dbReference>
<evidence type="ECO:0000313" key="12">
    <source>
        <dbReference type="Proteomes" id="UP000068164"/>
    </source>
</evidence>
<comment type="pathway">
    <text evidence="9">Metabolic intermediate biosynthesis; acetyl-CoA biosynthesis; acetyl-CoA from acetate: step 1/2.</text>
</comment>
<keyword evidence="3 9" id="KW-0808">Transferase</keyword>
<keyword evidence="4 9" id="KW-0479">Metal-binding</keyword>
<keyword evidence="12" id="KW-1185">Reference proteome</keyword>
<dbReference type="GO" id="GO:0005524">
    <property type="term" value="F:ATP binding"/>
    <property type="evidence" value="ECO:0007669"/>
    <property type="project" value="UniProtKB-KW"/>
</dbReference>
<keyword evidence="8 9" id="KW-0460">Magnesium</keyword>
<evidence type="ECO:0000256" key="9">
    <source>
        <dbReference type="HAMAP-Rule" id="MF_00020"/>
    </source>
</evidence>
<dbReference type="OrthoDB" id="9802453at2"/>
<comment type="caution">
    <text evidence="11">The sequence shown here is derived from an EMBL/GenBank/DDBJ whole genome shotgun (WGS) entry which is preliminary data.</text>
</comment>
<keyword evidence="6 9" id="KW-0418">Kinase</keyword>
<dbReference type="GO" id="GO:0006083">
    <property type="term" value="P:acetate metabolic process"/>
    <property type="evidence" value="ECO:0007669"/>
    <property type="project" value="TreeGrafter"/>
</dbReference>
<dbReference type="InterPro" id="IPR023865">
    <property type="entry name" value="Aliphatic_acid_kinase_CS"/>
</dbReference>
<feature type="active site" description="Proton donor/acceptor" evidence="9">
    <location>
        <position position="145"/>
    </location>
</feature>
<keyword evidence="5 9" id="KW-0547">Nucleotide-binding</keyword>
<reference evidence="11 12" key="1">
    <citation type="submission" date="2015-11" db="EMBL/GenBank/DDBJ databases">
        <title>Draft Genome Sequence of the Strain BR 10423 (Rhizobium sp.) isolated from nodules of Mimosa pudica.</title>
        <authorList>
            <person name="Barauna A.C."/>
            <person name="Zilli J.E."/>
            <person name="Simoes-Araujo J.L."/>
            <person name="Reis V.M."/>
            <person name="James E.K."/>
            <person name="Reis F.B.Jr."/>
            <person name="Rouws L.F."/>
            <person name="Passos S.R."/>
            <person name="Gois S.R."/>
        </authorList>
    </citation>
    <scope>NUCLEOTIDE SEQUENCE [LARGE SCALE GENOMIC DNA]</scope>
    <source>
        <strain evidence="11 12">BR10423</strain>
    </source>
</reference>
<feature type="binding site" evidence="9">
    <location>
        <position position="16"/>
    </location>
    <ligand>
        <name>ATP</name>
        <dbReference type="ChEBI" id="CHEBI:30616"/>
    </ligand>
</feature>
<feature type="binding site" evidence="9">
    <location>
        <begin position="203"/>
        <end position="207"/>
    </location>
    <ligand>
        <name>ATP</name>
        <dbReference type="ChEBI" id="CHEBI:30616"/>
    </ligand>
</feature>
<feature type="binding site" evidence="9">
    <location>
        <position position="9"/>
    </location>
    <ligand>
        <name>Mg(2+)</name>
        <dbReference type="ChEBI" id="CHEBI:18420"/>
    </ligand>
</feature>
<dbReference type="PANTHER" id="PTHR21060">
    <property type="entry name" value="ACETATE KINASE"/>
    <property type="match status" value="1"/>
</dbReference>
<dbReference type="PROSITE" id="PS01076">
    <property type="entry name" value="ACETATE_KINASE_2"/>
    <property type="match status" value="1"/>
</dbReference>
<comment type="caution">
    <text evidence="9">Lacks conserved residue(s) required for the propagation of feature annotation.</text>
</comment>
<dbReference type="InterPro" id="IPR043129">
    <property type="entry name" value="ATPase_NBD"/>
</dbReference>
<comment type="subcellular location">
    <subcellularLocation>
        <location evidence="9">Cytoplasm</location>
    </subcellularLocation>
</comment>
<feature type="site" description="Transition state stabilizer" evidence="9">
    <location>
        <position position="176"/>
    </location>
</feature>
<evidence type="ECO:0000256" key="6">
    <source>
        <dbReference type="ARBA" id="ARBA00022777"/>
    </source>
</evidence>
<dbReference type="GO" id="GO:0008776">
    <property type="term" value="F:acetate kinase activity"/>
    <property type="evidence" value="ECO:0007669"/>
    <property type="project" value="UniProtKB-UniRule"/>
</dbReference>
<dbReference type="HAMAP" id="MF_00020">
    <property type="entry name" value="Acetate_kinase"/>
    <property type="match status" value="1"/>
</dbReference>
<evidence type="ECO:0000256" key="5">
    <source>
        <dbReference type="ARBA" id="ARBA00022741"/>
    </source>
</evidence>
<comment type="cofactor">
    <cofactor evidence="9">
        <name>Mg(2+)</name>
        <dbReference type="ChEBI" id="CHEBI:18420"/>
    </cofactor>
    <cofactor evidence="9">
        <name>Mn(2+)</name>
        <dbReference type="ChEBI" id="CHEBI:29035"/>
    </cofactor>
    <text evidence="9">Mg(2+). Can also accept Mn(2+).</text>
</comment>
<accession>A0A109JKW1</accession>
<dbReference type="UniPathway" id="UPA00340">
    <property type="reaction ID" value="UER00458"/>
</dbReference>
<dbReference type="PANTHER" id="PTHR21060:SF21">
    <property type="entry name" value="ACETATE KINASE"/>
    <property type="match status" value="1"/>
</dbReference>
<keyword evidence="2 9" id="KW-0963">Cytoplasm</keyword>
<dbReference type="NCBIfam" id="TIGR00016">
    <property type="entry name" value="ackA"/>
    <property type="match status" value="1"/>
</dbReference>
<evidence type="ECO:0000313" key="11">
    <source>
        <dbReference type="EMBL" id="KWV50775.1"/>
    </source>
</evidence>
<dbReference type="GO" id="GO:0000287">
    <property type="term" value="F:magnesium ion binding"/>
    <property type="evidence" value="ECO:0007669"/>
    <property type="project" value="UniProtKB-UniRule"/>
</dbReference>
<dbReference type="EC" id="2.7.2.1" evidence="9"/>
<evidence type="ECO:0000256" key="10">
    <source>
        <dbReference type="RuleBase" id="RU003835"/>
    </source>
</evidence>
<name>A0A109JKW1_9HYPH</name>
<dbReference type="RefSeq" id="WP_062371185.1">
    <property type="nucleotide sequence ID" value="NZ_LNCD01000083.1"/>
</dbReference>
<comment type="similarity">
    <text evidence="1 9 10">Belongs to the acetokinase family.</text>
</comment>
<keyword evidence="7 9" id="KW-0067">ATP-binding</keyword>
<evidence type="ECO:0000256" key="8">
    <source>
        <dbReference type="ARBA" id="ARBA00022842"/>
    </source>
</evidence>
<dbReference type="PROSITE" id="PS01075">
    <property type="entry name" value="ACETATE_KINASE_1"/>
    <property type="match status" value="1"/>
</dbReference>
<dbReference type="GO" id="GO:0006085">
    <property type="term" value="P:acetyl-CoA biosynthetic process"/>
    <property type="evidence" value="ECO:0007669"/>
    <property type="project" value="UniProtKB-UniRule"/>
</dbReference>
<evidence type="ECO:0000256" key="1">
    <source>
        <dbReference type="ARBA" id="ARBA00008748"/>
    </source>
</evidence>
<gene>
    <name evidence="9" type="primary">ackA</name>
    <name evidence="11" type="ORF">AS026_08395</name>
</gene>
<evidence type="ECO:0000256" key="7">
    <source>
        <dbReference type="ARBA" id="ARBA00022840"/>
    </source>
</evidence>
<dbReference type="Gene3D" id="3.30.420.40">
    <property type="match status" value="2"/>
</dbReference>
<comment type="catalytic activity">
    <reaction evidence="9">
        <text>acetate + ATP = acetyl phosphate + ADP</text>
        <dbReference type="Rhea" id="RHEA:11352"/>
        <dbReference type="ChEBI" id="CHEBI:22191"/>
        <dbReference type="ChEBI" id="CHEBI:30089"/>
        <dbReference type="ChEBI" id="CHEBI:30616"/>
        <dbReference type="ChEBI" id="CHEBI:456216"/>
        <dbReference type="EC" id="2.7.2.1"/>
    </reaction>
</comment>
<dbReference type="AlphaFoldDB" id="A0A109JKW1"/>
<sequence>MIDTLLVLNTGSSSLKFQIFAERDLNVLMSGKVTGIGDTPEMRAKLPNGEETRSTLPASTDHNLALRAVTELIGGHDHGWRTTAVAHRVVHGGQTFREPVIVTPDVMRRLEALIPLAPLHQPHNLAGITASARIASGAPDIACFDTAFHAGHDELTSSFALPQEMRDKGMRRYGFHGLSYDWISQVLSKDYPDLRAGRVVVGHLGNGASLCALKNGVSVDTTMSMTALDGIPMGTRSGSIDPGAILYMIHDLELGVEAVQDILYECSGLKGLSGISNDVEALLQSDDPKAAFALEYFARKTAQHIAMMAVSLGGIDALVFTGGIGEHAAPVREAILRRLRFLGDFKTLVIPTNEERLMATQAKKLLRTVA</sequence>
<protein>
    <recommendedName>
        <fullName evidence="9">Acetate kinase</fullName>
        <ecNumber evidence="9">2.7.2.1</ecNumber>
    </recommendedName>
    <alternativeName>
        <fullName evidence="9">Acetokinase</fullName>
    </alternativeName>
</protein>
<organism evidence="11 12">
    <name type="scientific">Rhizobium altiplani</name>
    <dbReference type="NCBI Taxonomy" id="1864509"/>
    <lineage>
        <taxon>Bacteria</taxon>
        <taxon>Pseudomonadati</taxon>
        <taxon>Pseudomonadota</taxon>
        <taxon>Alphaproteobacteria</taxon>
        <taxon>Hyphomicrobiales</taxon>
        <taxon>Rhizobiaceae</taxon>
        <taxon>Rhizobium/Agrobacterium group</taxon>
        <taxon>Rhizobium</taxon>
    </lineage>
</organism>
<feature type="binding site" evidence="9">
    <location>
        <begin position="323"/>
        <end position="327"/>
    </location>
    <ligand>
        <name>ATP</name>
        <dbReference type="ChEBI" id="CHEBI:30616"/>
    </ligand>
</feature>
<dbReference type="PIRSF" id="PIRSF000722">
    <property type="entry name" value="Acetate_prop_kin"/>
    <property type="match status" value="1"/>
</dbReference>
<feature type="binding site" evidence="9">
    <location>
        <position position="354"/>
    </location>
    <ligand>
        <name>Mg(2+)</name>
        <dbReference type="ChEBI" id="CHEBI:18420"/>
    </ligand>
</feature>
<evidence type="ECO:0000256" key="2">
    <source>
        <dbReference type="ARBA" id="ARBA00022490"/>
    </source>
</evidence>
<dbReference type="SUPFAM" id="SSF53067">
    <property type="entry name" value="Actin-like ATPase domain"/>
    <property type="match status" value="2"/>
</dbReference>
<dbReference type="Proteomes" id="UP000068164">
    <property type="component" value="Unassembled WGS sequence"/>
</dbReference>
<evidence type="ECO:0000256" key="4">
    <source>
        <dbReference type="ARBA" id="ARBA00022723"/>
    </source>
</evidence>
<feature type="binding site" evidence="9">
    <location>
        <position position="88"/>
    </location>
    <ligand>
        <name>substrate</name>
    </ligand>
</feature>
<comment type="subunit">
    <text evidence="9">Homodimer.</text>
</comment>
<dbReference type="PRINTS" id="PR00471">
    <property type="entry name" value="ACETATEKNASE"/>
</dbReference>
<dbReference type="Pfam" id="PF00871">
    <property type="entry name" value="Acetate_kinase"/>
    <property type="match status" value="1"/>
</dbReference>
<evidence type="ECO:0000256" key="3">
    <source>
        <dbReference type="ARBA" id="ARBA00022679"/>
    </source>
</evidence>
<feature type="site" description="Transition state stabilizer" evidence="9">
    <location>
        <position position="236"/>
    </location>
</feature>
<dbReference type="GO" id="GO:0005829">
    <property type="term" value="C:cytosol"/>
    <property type="evidence" value="ECO:0007669"/>
    <property type="project" value="TreeGrafter"/>
</dbReference>
<dbReference type="InterPro" id="IPR000890">
    <property type="entry name" value="Aliphatic_acid_kin_short-chain"/>
</dbReference>
<comment type="function">
    <text evidence="9">Catalyzes the formation of acetyl phosphate from acetate and ATP. Can also catalyze the reverse reaction.</text>
</comment>
<dbReference type="InterPro" id="IPR004372">
    <property type="entry name" value="Ac/propionate_kinase"/>
</dbReference>